<keyword evidence="13" id="KW-0067">ATP-binding</keyword>
<evidence type="ECO:0000256" key="1">
    <source>
        <dbReference type="ARBA" id="ARBA00000085"/>
    </source>
</evidence>
<keyword evidence="9" id="KW-0808">Transferase</keyword>
<proteinExistence type="predicted"/>
<dbReference type="InterPro" id="IPR036890">
    <property type="entry name" value="HATPase_C_sf"/>
</dbReference>
<evidence type="ECO:0000313" key="21">
    <source>
        <dbReference type="EMBL" id="KKL63808.1"/>
    </source>
</evidence>
<comment type="caution">
    <text evidence="21">The sequence shown here is derived from an EMBL/GenBank/DDBJ whole genome shotgun (WGS) entry which is preliminary data.</text>
</comment>
<dbReference type="InterPro" id="IPR011712">
    <property type="entry name" value="Sig_transdc_His_kin_sub3_dim/P"/>
</dbReference>
<keyword evidence="6" id="KW-0004">4Fe-4S</keyword>
<evidence type="ECO:0000256" key="13">
    <source>
        <dbReference type="ARBA" id="ARBA00022840"/>
    </source>
</evidence>
<dbReference type="GO" id="GO:0005737">
    <property type="term" value="C:cytoplasm"/>
    <property type="evidence" value="ECO:0007669"/>
    <property type="project" value="UniProtKB-SubCell"/>
</dbReference>
<accession>A0A0F9DPU6</accession>
<dbReference type="GO" id="GO:0046872">
    <property type="term" value="F:metal ion binding"/>
    <property type="evidence" value="ECO:0007669"/>
    <property type="project" value="UniProtKB-KW"/>
</dbReference>
<dbReference type="InterPro" id="IPR004358">
    <property type="entry name" value="Sig_transdc_His_kin-like_C"/>
</dbReference>
<keyword evidence="18" id="KW-1133">Transmembrane helix</keyword>
<evidence type="ECO:0000256" key="10">
    <source>
        <dbReference type="ARBA" id="ARBA00022723"/>
    </source>
</evidence>
<dbReference type="CDD" id="cd16917">
    <property type="entry name" value="HATPase_UhpB-NarQ-NarX-like"/>
    <property type="match status" value="1"/>
</dbReference>
<keyword evidence="10" id="KW-0479">Metal-binding</keyword>
<keyword evidence="11" id="KW-0547">Nucleotide-binding</keyword>
<evidence type="ECO:0000256" key="7">
    <source>
        <dbReference type="ARBA" id="ARBA00022490"/>
    </source>
</evidence>
<evidence type="ECO:0000256" key="18">
    <source>
        <dbReference type="SAM" id="Phobius"/>
    </source>
</evidence>
<dbReference type="PROSITE" id="PS50885">
    <property type="entry name" value="HAMP"/>
    <property type="match status" value="1"/>
</dbReference>
<evidence type="ECO:0000256" key="17">
    <source>
        <dbReference type="ARBA" id="ARBA00030800"/>
    </source>
</evidence>
<dbReference type="InterPro" id="IPR050482">
    <property type="entry name" value="Sensor_HK_TwoCompSys"/>
</dbReference>
<feature type="domain" description="HAMP" evidence="20">
    <location>
        <begin position="103"/>
        <end position="155"/>
    </location>
</feature>
<gene>
    <name evidence="21" type="ORF">LCGC14_2171410</name>
</gene>
<protein>
    <recommendedName>
        <fullName evidence="5">Oxygen sensor histidine kinase NreB</fullName>
        <ecNumber evidence="4">2.7.13.3</ecNumber>
    </recommendedName>
    <alternativeName>
        <fullName evidence="17">Nitrogen regulation protein B</fullName>
    </alternativeName>
</protein>
<dbReference type="GO" id="GO:0051539">
    <property type="term" value="F:4 iron, 4 sulfur cluster binding"/>
    <property type="evidence" value="ECO:0007669"/>
    <property type="project" value="UniProtKB-KW"/>
</dbReference>
<dbReference type="SUPFAM" id="SSF158472">
    <property type="entry name" value="HAMP domain-like"/>
    <property type="match status" value="1"/>
</dbReference>
<dbReference type="Gene3D" id="3.30.565.10">
    <property type="entry name" value="Histidine kinase-like ATPase, C-terminal domain"/>
    <property type="match status" value="1"/>
</dbReference>
<evidence type="ECO:0000256" key="4">
    <source>
        <dbReference type="ARBA" id="ARBA00012438"/>
    </source>
</evidence>
<dbReference type="Pfam" id="PF02518">
    <property type="entry name" value="HATPase_c"/>
    <property type="match status" value="1"/>
</dbReference>
<dbReference type="Gene3D" id="1.20.5.1930">
    <property type="match status" value="1"/>
</dbReference>
<keyword evidence="12" id="KW-0418">Kinase</keyword>
<evidence type="ECO:0000256" key="12">
    <source>
        <dbReference type="ARBA" id="ARBA00022777"/>
    </source>
</evidence>
<dbReference type="Pfam" id="PF00672">
    <property type="entry name" value="HAMP"/>
    <property type="match status" value="1"/>
</dbReference>
<dbReference type="GO" id="GO:0005524">
    <property type="term" value="F:ATP binding"/>
    <property type="evidence" value="ECO:0007669"/>
    <property type="project" value="UniProtKB-KW"/>
</dbReference>
<dbReference type="PANTHER" id="PTHR24421">
    <property type="entry name" value="NITRATE/NITRITE SENSOR PROTEIN NARX-RELATED"/>
    <property type="match status" value="1"/>
</dbReference>
<dbReference type="InterPro" id="IPR005467">
    <property type="entry name" value="His_kinase_dom"/>
</dbReference>
<dbReference type="Gene3D" id="6.10.340.10">
    <property type="match status" value="1"/>
</dbReference>
<dbReference type="GO" id="GO:0016020">
    <property type="term" value="C:membrane"/>
    <property type="evidence" value="ECO:0007669"/>
    <property type="project" value="InterPro"/>
</dbReference>
<evidence type="ECO:0000256" key="3">
    <source>
        <dbReference type="ARBA" id="ARBA00004496"/>
    </source>
</evidence>
<sequence>IIIASNDPQRTFTYADHDRFLGNLIKEKRALVSKCHRCHAEGVDGREADMMAFAPLSFAPWGVTVRQPESVVFGPSTDLQKAFAIVSLIVIAVAVILSIGLSRSIISPLRALGRASERIASGDLTAPVPVYAADEVGELAESLEAMRVRLKDSLEYIRLHTVELEDTVKERTSELRKQKKQLSLLLDEDIRAQEEERKRIARELHDETSQTLAALGMSLELSSEALRKNKLTPEMILELKNKVSVLMDGINRLIHDLRPPVLDDLGLESAIRWLLQRHLGQKGVTYDLRSSGMEEIEMDGKVELSFFRIVQESVINIVKHSKARNVMMELSVSGGLVNLDITDDGVGFNLDEVMKAREKGAELGFGLMGIKERVSNLGGEAHIFTEPDKGTKIKISIPAYGGP</sequence>
<evidence type="ECO:0000256" key="15">
    <source>
        <dbReference type="ARBA" id="ARBA00023014"/>
    </source>
</evidence>
<reference evidence="21" key="1">
    <citation type="journal article" date="2015" name="Nature">
        <title>Complex archaea that bridge the gap between prokaryotes and eukaryotes.</title>
        <authorList>
            <person name="Spang A."/>
            <person name="Saw J.H."/>
            <person name="Jorgensen S.L."/>
            <person name="Zaremba-Niedzwiedzka K."/>
            <person name="Martijn J."/>
            <person name="Lind A.E."/>
            <person name="van Eijk R."/>
            <person name="Schleper C."/>
            <person name="Guy L."/>
            <person name="Ettema T.J."/>
        </authorList>
    </citation>
    <scope>NUCLEOTIDE SEQUENCE</scope>
</reference>
<evidence type="ECO:0000256" key="9">
    <source>
        <dbReference type="ARBA" id="ARBA00022679"/>
    </source>
</evidence>
<comment type="catalytic activity">
    <reaction evidence="1">
        <text>ATP + protein L-histidine = ADP + protein N-phospho-L-histidine.</text>
        <dbReference type="EC" id="2.7.13.3"/>
    </reaction>
</comment>
<dbReference type="InterPro" id="IPR003594">
    <property type="entry name" value="HATPase_dom"/>
</dbReference>
<keyword evidence="7" id="KW-0963">Cytoplasm</keyword>
<evidence type="ECO:0000256" key="16">
    <source>
        <dbReference type="ARBA" id="ARBA00024827"/>
    </source>
</evidence>
<feature type="domain" description="Histidine kinase" evidence="19">
    <location>
        <begin position="308"/>
        <end position="401"/>
    </location>
</feature>
<evidence type="ECO:0000259" key="20">
    <source>
        <dbReference type="PROSITE" id="PS50885"/>
    </source>
</evidence>
<keyword evidence="15" id="KW-0411">Iron-sulfur</keyword>
<keyword evidence="18" id="KW-0472">Membrane</keyword>
<evidence type="ECO:0000256" key="5">
    <source>
        <dbReference type="ARBA" id="ARBA00017322"/>
    </source>
</evidence>
<dbReference type="PRINTS" id="PR00344">
    <property type="entry name" value="BCTRLSENSOR"/>
</dbReference>
<dbReference type="SMART" id="SM00304">
    <property type="entry name" value="HAMP"/>
    <property type="match status" value="1"/>
</dbReference>
<dbReference type="EMBL" id="LAZR01028041">
    <property type="protein sequence ID" value="KKL63808.1"/>
    <property type="molecule type" value="Genomic_DNA"/>
</dbReference>
<dbReference type="GO" id="GO:0000155">
    <property type="term" value="F:phosphorelay sensor kinase activity"/>
    <property type="evidence" value="ECO:0007669"/>
    <property type="project" value="InterPro"/>
</dbReference>
<dbReference type="AlphaFoldDB" id="A0A0F9DPU6"/>
<comment type="function">
    <text evidence="16">Member of the two-component regulatory system NreB/NreC involved in the control of dissimilatory nitrate/nitrite reduction in response to oxygen. NreB functions as a direct oxygen sensor histidine kinase which is autophosphorylated, in the absence of oxygen, probably at the conserved histidine residue, and transfers its phosphate group probably to a conserved aspartate residue of NreC. NreB/NreC activates the expression of the nitrate (narGHJI) and nitrite (nir) reductase operons, as well as the putative nitrate transporter gene narT.</text>
</comment>
<comment type="cofactor">
    <cofactor evidence="2">
        <name>[4Fe-4S] cluster</name>
        <dbReference type="ChEBI" id="CHEBI:49883"/>
    </cofactor>
</comment>
<comment type="subcellular location">
    <subcellularLocation>
        <location evidence="3">Cytoplasm</location>
    </subcellularLocation>
</comment>
<keyword evidence="18" id="KW-0812">Transmembrane</keyword>
<evidence type="ECO:0000256" key="14">
    <source>
        <dbReference type="ARBA" id="ARBA00023004"/>
    </source>
</evidence>
<dbReference type="EC" id="2.7.13.3" evidence="4"/>
<dbReference type="Pfam" id="PF07730">
    <property type="entry name" value="HisKA_3"/>
    <property type="match status" value="1"/>
</dbReference>
<keyword evidence="14" id="KW-0408">Iron</keyword>
<organism evidence="21">
    <name type="scientific">marine sediment metagenome</name>
    <dbReference type="NCBI Taxonomy" id="412755"/>
    <lineage>
        <taxon>unclassified sequences</taxon>
        <taxon>metagenomes</taxon>
        <taxon>ecological metagenomes</taxon>
    </lineage>
</organism>
<keyword evidence="8" id="KW-0597">Phosphoprotein</keyword>
<evidence type="ECO:0000256" key="11">
    <source>
        <dbReference type="ARBA" id="ARBA00022741"/>
    </source>
</evidence>
<name>A0A0F9DPU6_9ZZZZ</name>
<feature type="transmembrane region" description="Helical" evidence="18">
    <location>
        <begin position="82"/>
        <end position="101"/>
    </location>
</feature>
<evidence type="ECO:0000256" key="6">
    <source>
        <dbReference type="ARBA" id="ARBA00022485"/>
    </source>
</evidence>
<dbReference type="PROSITE" id="PS50109">
    <property type="entry name" value="HIS_KIN"/>
    <property type="match status" value="1"/>
</dbReference>
<dbReference type="PANTHER" id="PTHR24421:SF10">
    <property type="entry name" value="NITRATE_NITRITE SENSOR PROTEIN NARQ"/>
    <property type="match status" value="1"/>
</dbReference>
<evidence type="ECO:0000256" key="2">
    <source>
        <dbReference type="ARBA" id="ARBA00001966"/>
    </source>
</evidence>
<feature type="non-terminal residue" evidence="21">
    <location>
        <position position="1"/>
    </location>
</feature>
<dbReference type="GO" id="GO:0046983">
    <property type="term" value="F:protein dimerization activity"/>
    <property type="evidence" value="ECO:0007669"/>
    <property type="project" value="InterPro"/>
</dbReference>
<dbReference type="SMART" id="SM00387">
    <property type="entry name" value="HATPase_c"/>
    <property type="match status" value="1"/>
</dbReference>
<dbReference type="InterPro" id="IPR003660">
    <property type="entry name" value="HAMP_dom"/>
</dbReference>
<dbReference type="CDD" id="cd06225">
    <property type="entry name" value="HAMP"/>
    <property type="match status" value="1"/>
</dbReference>
<dbReference type="SUPFAM" id="SSF55874">
    <property type="entry name" value="ATPase domain of HSP90 chaperone/DNA topoisomerase II/histidine kinase"/>
    <property type="match status" value="1"/>
</dbReference>
<evidence type="ECO:0000256" key="8">
    <source>
        <dbReference type="ARBA" id="ARBA00022553"/>
    </source>
</evidence>
<evidence type="ECO:0000259" key="19">
    <source>
        <dbReference type="PROSITE" id="PS50109"/>
    </source>
</evidence>